<keyword evidence="1" id="KW-0418">Kinase</keyword>
<comment type="caution">
    <text evidence="3">The sequence shown here is derived from an EMBL/GenBank/DDBJ whole genome shotgun (WGS) entry which is preliminary data.</text>
</comment>
<organism evidence="3 4">
    <name type="scientific">Actinoallomurus bryophytorum</name>
    <dbReference type="NCBI Taxonomy" id="1490222"/>
    <lineage>
        <taxon>Bacteria</taxon>
        <taxon>Bacillati</taxon>
        <taxon>Actinomycetota</taxon>
        <taxon>Actinomycetes</taxon>
        <taxon>Streptosporangiales</taxon>
        <taxon>Thermomonosporaceae</taxon>
        <taxon>Actinoallomurus</taxon>
    </lineage>
</organism>
<dbReference type="InterPro" id="IPR036890">
    <property type="entry name" value="HATPase_C_sf"/>
</dbReference>
<name>A0A543C169_9ACTN</name>
<accession>A0A543C169</accession>
<dbReference type="Gene3D" id="3.30.565.10">
    <property type="entry name" value="Histidine kinase-like ATPase, C-terminal domain"/>
    <property type="match status" value="1"/>
</dbReference>
<evidence type="ECO:0000259" key="2">
    <source>
        <dbReference type="Pfam" id="PF13581"/>
    </source>
</evidence>
<evidence type="ECO:0000313" key="3">
    <source>
        <dbReference type="EMBL" id="TQL90820.1"/>
    </source>
</evidence>
<dbReference type="PANTHER" id="PTHR35526:SF3">
    <property type="entry name" value="ANTI-SIGMA-F FACTOR RSBW"/>
    <property type="match status" value="1"/>
</dbReference>
<dbReference type="InterPro" id="IPR050267">
    <property type="entry name" value="Anti-sigma-factor_SerPK"/>
</dbReference>
<feature type="domain" description="Histidine kinase/HSP90-like ATPase" evidence="2">
    <location>
        <begin position="30"/>
        <end position="134"/>
    </location>
</feature>
<dbReference type="Proteomes" id="UP000316096">
    <property type="component" value="Unassembled WGS sequence"/>
</dbReference>
<dbReference type="AlphaFoldDB" id="A0A543C169"/>
<keyword evidence="1" id="KW-0808">Transferase</keyword>
<dbReference type="RefSeq" id="WP_141962795.1">
    <property type="nucleotide sequence ID" value="NZ_VFOZ01000002.1"/>
</dbReference>
<keyword evidence="4" id="KW-1185">Reference proteome</keyword>
<dbReference type="Pfam" id="PF13581">
    <property type="entry name" value="HATPase_c_2"/>
    <property type="match status" value="1"/>
</dbReference>
<proteinExistence type="predicted"/>
<evidence type="ECO:0000313" key="4">
    <source>
        <dbReference type="Proteomes" id="UP000316096"/>
    </source>
</evidence>
<protein>
    <submittedName>
        <fullName evidence="3">Anti-sigma regulatory factor (Ser/Thr protein kinase)</fullName>
    </submittedName>
</protein>
<sequence>MRFSPMPVLTTGRIAFGYSPTMSSWFRMEPSPDLVPEARHFTRRLLYGCEEDYVDDAEVVTSELVTNALNHALRVGPPPKHVVPGVWLGVQVLKDYVHLYVRDPYPAPPVMRMAADTDTSGRGLLIVEMLTAAFWVESRAFDKTAHAIITKPGVVLTEVELDLLRQ</sequence>
<dbReference type="InterPro" id="IPR003594">
    <property type="entry name" value="HATPase_dom"/>
</dbReference>
<dbReference type="SUPFAM" id="SSF55874">
    <property type="entry name" value="ATPase domain of HSP90 chaperone/DNA topoisomerase II/histidine kinase"/>
    <property type="match status" value="1"/>
</dbReference>
<dbReference type="CDD" id="cd16936">
    <property type="entry name" value="HATPase_RsbW-like"/>
    <property type="match status" value="1"/>
</dbReference>
<gene>
    <name evidence="3" type="ORF">FB559_8133</name>
</gene>
<dbReference type="OrthoDB" id="3534907at2"/>
<dbReference type="PANTHER" id="PTHR35526">
    <property type="entry name" value="ANTI-SIGMA-F FACTOR RSBW-RELATED"/>
    <property type="match status" value="1"/>
</dbReference>
<keyword evidence="1" id="KW-0723">Serine/threonine-protein kinase</keyword>
<dbReference type="EMBL" id="VFOZ01000002">
    <property type="protein sequence ID" value="TQL90820.1"/>
    <property type="molecule type" value="Genomic_DNA"/>
</dbReference>
<reference evidence="3 4" key="1">
    <citation type="submission" date="2019-06" db="EMBL/GenBank/DDBJ databases">
        <title>Sequencing the genomes of 1000 actinobacteria strains.</title>
        <authorList>
            <person name="Klenk H.-P."/>
        </authorList>
    </citation>
    <scope>NUCLEOTIDE SEQUENCE [LARGE SCALE GENOMIC DNA]</scope>
    <source>
        <strain evidence="3 4">DSM 102200</strain>
    </source>
</reference>
<dbReference type="GO" id="GO:0004674">
    <property type="term" value="F:protein serine/threonine kinase activity"/>
    <property type="evidence" value="ECO:0007669"/>
    <property type="project" value="UniProtKB-KW"/>
</dbReference>
<evidence type="ECO:0000256" key="1">
    <source>
        <dbReference type="ARBA" id="ARBA00022527"/>
    </source>
</evidence>